<organism evidence="2 3">
    <name type="scientific">Fusobacterium mortiferum</name>
    <dbReference type="NCBI Taxonomy" id="850"/>
    <lineage>
        <taxon>Bacteria</taxon>
        <taxon>Fusobacteriati</taxon>
        <taxon>Fusobacteriota</taxon>
        <taxon>Fusobacteriia</taxon>
        <taxon>Fusobacteriales</taxon>
        <taxon>Fusobacteriaceae</taxon>
        <taxon>Fusobacterium</taxon>
    </lineage>
</organism>
<protein>
    <submittedName>
        <fullName evidence="2">Phage replisome organizer N-terminal domain-containing protein</fullName>
    </submittedName>
</protein>
<dbReference type="RefSeq" id="WP_204715822.1">
    <property type="nucleotide sequence ID" value="NZ_JACJLT010000018.1"/>
</dbReference>
<feature type="domain" description="Phage replisome organiser N-terminal" evidence="1">
    <location>
        <begin position="8"/>
        <end position="91"/>
    </location>
</feature>
<evidence type="ECO:0000259" key="1">
    <source>
        <dbReference type="Pfam" id="PF09681"/>
    </source>
</evidence>
<dbReference type="Proteomes" id="UP000728968">
    <property type="component" value="Unassembled WGS sequence"/>
</dbReference>
<sequence length="106" mass="12071">MKSEKTLNIREDFFEQPFVTKLRALENGGEYILIYLKLQSLSAGKNGKISCEKTNSNLAQELASKIDEEAKDIELALSLFEKHNLIKFSNSKDSFTFCSTPVIEYK</sequence>
<reference evidence="2 3" key="1">
    <citation type="journal article" date="2021" name="Sci. Rep.">
        <title>The distribution of antibiotic resistance genes in chicken gut microbiota commensals.</title>
        <authorList>
            <person name="Juricova H."/>
            <person name="Matiasovicova J."/>
            <person name="Kubasova T."/>
            <person name="Cejkova D."/>
            <person name="Rychlik I."/>
        </authorList>
    </citation>
    <scope>NUCLEOTIDE SEQUENCE [LARGE SCALE GENOMIC DNA]</scope>
    <source>
        <strain evidence="2 3">An425</strain>
    </source>
</reference>
<proteinExistence type="predicted"/>
<evidence type="ECO:0000313" key="2">
    <source>
        <dbReference type="EMBL" id="MBM6874702.1"/>
    </source>
</evidence>
<dbReference type="Pfam" id="PF09681">
    <property type="entry name" value="Phage_rep_org_N"/>
    <property type="match status" value="1"/>
</dbReference>
<dbReference type="EMBL" id="JACJLT010000018">
    <property type="protein sequence ID" value="MBM6874702.1"/>
    <property type="molecule type" value="Genomic_DNA"/>
</dbReference>
<dbReference type="InterPro" id="IPR010056">
    <property type="entry name" value="Phage_rep_org__N"/>
</dbReference>
<comment type="caution">
    <text evidence="2">The sequence shown here is derived from an EMBL/GenBank/DDBJ whole genome shotgun (WGS) entry which is preliminary data.</text>
</comment>
<keyword evidence="3" id="KW-1185">Reference proteome</keyword>
<gene>
    <name evidence="2" type="ORF">H6A04_03380</name>
</gene>
<name>A0ABS2G0T0_FUSMR</name>
<accession>A0ABS2G0T0</accession>
<evidence type="ECO:0000313" key="3">
    <source>
        <dbReference type="Proteomes" id="UP000728968"/>
    </source>
</evidence>